<sequence length="212" mass="23867">MADPLYRKTSPISWLKGFNKSGFSLIEVLVASVIFVVLVNIAYGLLFSSLFSYFRLSNESDVLAQLRIAMNRMEREVREARWLTSNTSASVLKFRLPKHMTQANQGIPLTYSRDKIISYYVSNGQLLRQIYDIPPTGFDGSAPNRGDPVVRYNEGVNVIARNIQSLELTYLPAETEDHSYKTAVRITIRGQAPGCKTLLLTSTVGIRAQRGW</sequence>
<keyword evidence="2" id="KW-0472">Membrane</keyword>
<keyword evidence="2" id="KW-1133">Transmembrane helix</keyword>
<dbReference type="Proteomes" id="UP000001556">
    <property type="component" value="Chromosome"/>
</dbReference>
<dbReference type="InterPro" id="IPR012902">
    <property type="entry name" value="N_methyl_site"/>
</dbReference>
<dbReference type="OrthoDB" id="1786582at2"/>
<evidence type="ECO:0008006" key="5">
    <source>
        <dbReference type="Google" id="ProtNLM"/>
    </source>
</evidence>
<evidence type="ECO:0000256" key="1">
    <source>
        <dbReference type="SAM" id="Coils"/>
    </source>
</evidence>
<dbReference type="AlphaFoldDB" id="A4J3A9"/>
<feature type="transmembrane region" description="Helical" evidence="2">
    <location>
        <begin position="23"/>
        <end position="46"/>
    </location>
</feature>
<keyword evidence="2" id="KW-0812">Transmembrane</keyword>
<name>A4J3A9_DESRM</name>
<organism evidence="3 4">
    <name type="scientific">Desulforamulus reducens (strain ATCC BAA-1160 / DSM 100696 / MI-1)</name>
    <name type="common">Desulfotomaculum reducens</name>
    <dbReference type="NCBI Taxonomy" id="349161"/>
    <lineage>
        <taxon>Bacteria</taxon>
        <taxon>Bacillati</taxon>
        <taxon>Bacillota</taxon>
        <taxon>Clostridia</taxon>
        <taxon>Eubacteriales</taxon>
        <taxon>Peptococcaceae</taxon>
        <taxon>Desulforamulus</taxon>
    </lineage>
</organism>
<dbReference type="KEGG" id="drm:Dred_1027"/>
<keyword evidence="4" id="KW-1185">Reference proteome</keyword>
<feature type="coiled-coil region" evidence="1">
    <location>
        <begin position="56"/>
        <end position="83"/>
    </location>
</feature>
<reference evidence="3 4" key="1">
    <citation type="submission" date="2007-03" db="EMBL/GenBank/DDBJ databases">
        <title>Complete sequence of Desulfotomaculum reducens MI-1.</title>
        <authorList>
            <consortium name="US DOE Joint Genome Institute"/>
            <person name="Copeland A."/>
            <person name="Lucas S."/>
            <person name="Lapidus A."/>
            <person name="Barry K."/>
            <person name="Detter J.C."/>
            <person name="Glavina del Rio T."/>
            <person name="Hammon N."/>
            <person name="Israni S."/>
            <person name="Dalin E."/>
            <person name="Tice H."/>
            <person name="Pitluck S."/>
            <person name="Sims D."/>
            <person name="Brettin T."/>
            <person name="Bruce D."/>
            <person name="Han C."/>
            <person name="Tapia R."/>
            <person name="Schmutz J."/>
            <person name="Larimer F."/>
            <person name="Land M."/>
            <person name="Hauser L."/>
            <person name="Kyrpides N."/>
            <person name="Kim E."/>
            <person name="Tebo B.M."/>
            <person name="Richardson P."/>
        </authorList>
    </citation>
    <scope>NUCLEOTIDE SEQUENCE [LARGE SCALE GENOMIC DNA]</scope>
    <source>
        <strain evidence="3 4">MI-1</strain>
    </source>
</reference>
<dbReference type="eggNOG" id="COG4968">
    <property type="taxonomic scope" value="Bacteria"/>
</dbReference>
<dbReference type="EMBL" id="CP000612">
    <property type="protein sequence ID" value="ABO49562.1"/>
    <property type="molecule type" value="Genomic_DNA"/>
</dbReference>
<keyword evidence="1" id="KW-0175">Coiled coil</keyword>
<proteinExistence type="predicted"/>
<dbReference type="HOGENOM" id="CLU_1298128_0_0_9"/>
<evidence type="ECO:0000313" key="3">
    <source>
        <dbReference type="EMBL" id="ABO49562.1"/>
    </source>
</evidence>
<evidence type="ECO:0000256" key="2">
    <source>
        <dbReference type="SAM" id="Phobius"/>
    </source>
</evidence>
<evidence type="ECO:0000313" key="4">
    <source>
        <dbReference type="Proteomes" id="UP000001556"/>
    </source>
</evidence>
<dbReference type="STRING" id="349161.Dred_1027"/>
<dbReference type="RefSeq" id="WP_011877389.1">
    <property type="nucleotide sequence ID" value="NC_009253.1"/>
</dbReference>
<accession>A4J3A9</accession>
<gene>
    <name evidence="3" type="ordered locus">Dred_1027</name>
</gene>
<dbReference type="Pfam" id="PF07963">
    <property type="entry name" value="N_methyl"/>
    <property type="match status" value="1"/>
</dbReference>
<dbReference type="NCBIfam" id="TIGR02532">
    <property type="entry name" value="IV_pilin_GFxxxE"/>
    <property type="match status" value="1"/>
</dbReference>
<protein>
    <recommendedName>
        <fullName evidence="5">Prepilin-type N-terminal cleavage/methylation domain-containing protein</fullName>
    </recommendedName>
</protein>